<dbReference type="InterPro" id="IPR026590">
    <property type="entry name" value="Ssirtuin_cat_dom"/>
</dbReference>
<feature type="compositionally biased region" description="Polar residues" evidence="11">
    <location>
        <begin position="138"/>
        <end position="149"/>
    </location>
</feature>
<dbReference type="GO" id="GO:0002039">
    <property type="term" value="F:p53 binding"/>
    <property type="evidence" value="ECO:0007669"/>
    <property type="project" value="TreeGrafter"/>
</dbReference>
<feature type="binding site" evidence="10">
    <location>
        <position position="369"/>
    </location>
    <ligand>
        <name>Zn(2+)</name>
        <dbReference type="ChEBI" id="CHEBI:29105"/>
    </ligand>
</feature>
<evidence type="ECO:0000256" key="2">
    <source>
        <dbReference type="ARBA" id="ARBA00004123"/>
    </source>
</evidence>
<dbReference type="PANTHER" id="PTHR11085">
    <property type="entry name" value="NAD-DEPENDENT PROTEIN DEACYLASE SIRTUIN-5, MITOCHONDRIAL-RELATED"/>
    <property type="match status" value="1"/>
</dbReference>
<dbReference type="InterPro" id="IPR050134">
    <property type="entry name" value="NAD-dep_sirtuin_deacylases"/>
</dbReference>
<evidence type="ECO:0000256" key="8">
    <source>
        <dbReference type="ARBA" id="ARBA00023027"/>
    </source>
</evidence>
<gene>
    <name evidence="13" type="ORF">HOLleu_37331</name>
</gene>
<feature type="region of interest" description="Disordered" evidence="11">
    <location>
        <begin position="850"/>
        <end position="892"/>
    </location>
</feature>
<feature type="domain" description="Deacetylase sirtuin-type" evidence="12">
    <location>
        <begin position="234"/>
        <end position="497"/>
    </location>
</feature>
<keyword evidence="8" id="KW-0520">NAD</keyword>
<dbReference type="EC" id="2.3.1.286" evidence="4"/>
<evidence type="ECO:0000256" key="1">
    <source>
        <dbReference type="ARBA" id="ARBA00001947"/>
    </source>
</evidence>
<dbReference type="EMBL" id="JAIZAY010000020">
    <property type="protein sequence ID" value="KAJ8022434.1"/>
    <property type="molecule type" value="Genomic_DNA"/>
</dbReference>
<evidence type="ECO:0000256" key="10">
    <source>
        <dbReference type="PROSITE-ProRule" id="PRU00236"/>
    </source>
</evidence>
<accession>A0A9Q0YHX7</accession>
<feature type="compositionally biased region" description="Polar residues" evidence="11">
    <location>
        <begin position="655"/>
        <end position="691"/>
    </location>
</feature>
<keyword evidence="9" id="KW-0539">Nucleus</keyword>
<dbReference type="Proteomes" id="UP001152320">
    <property type="component" value="Chromosome 20"/>
</dbReference>
<dbReference type="Gene3D" id="3.30.1600.10">
    <property type="entry name" value="SIR2/SIRT2 'Small Domain"/>
    <property type="match status" value="1"/>
</dbReference>
<evidence type="ECO:0000256" key="9">
    <source>
        <dbReference type="ARBA" id="ARBA00023242"/>
    </source>
</evidence>
<dbReference type="FunFam" id="3.30.1600.10:FF:000013">
    <property type="entry name" value="NAD-dependent protein deacetylase sirtuin-1"/>
    <property type="match status" value="1"/>
</dbReference>
<feature type="region of interest" description="Disordered" evidence="11">
    <location>
        <begin position="1"/>
        <end position="159"/>
    </location>
</feature>
<comment type="similarity">
    <text evidence="3">Belongs to the sirtuin family. Class I subfamily.</text>
</comment>
<feature type="compositionally biased region" description="Polar residues" evidence="11">
    <location>
        <begin position="850"/>
        <end position="878"/>
    </location>
</feature>
<sequence length="892" mass="98161">MAAEGSEDLAPLAPKRPRLASNDSILSAEPENFPHKDAVSSNRNINRGTSSFESSGNLEITRPSSSDDSGTHSKPAGDQLHGTPDPPVESTQREPASFLDDLHDDNEKGPAEVTDLTMPSTSAQMTRRETLRLEVEQKNITPENTTFTDGENVAEDDDIDSDLDLGLGDLGPEPVTPGPMGWLHHQMLMGVDPRNILARILPGDVSLPDDMSNMEMWSLIANYFQAFAEPRRKKLDHVNTIDDAISLLKKCNNVIVLSGAGVSVSCGIPDFRSRDGIYARLAIDFPDLPDPQAMFDIHYFRKDPRPFFKFAKEIYPGQYQPSICHKFISLLEQHNKLLRNYSQNIDTLEQVSGITRVVQCHGSFATATCTHCGHKVDAEVIRKEIFDQVIPKCPQCQPALDVQAILKPDIVFFGEGLPNIFYDCLDDDKDAADLLIVIGSSLKVRPVATIPYPSVIPNSVPQILINREPLPHMNFDIELLGDGDVIINEICHRLGSGWDHICNSSERLQEITEIPKRRDSRESGKSVNVEGMDNSTGNPLQSVSKEENKLSQSSDFEYASTPPSLESCADKAMFPKLGKERKEEEKGVECENKGLQEVEHSPEVEKSIEETRDSQSMTQNDIQRAVVDGSSENIVNTFSEVENFSKPILDKLSDTGVSSSDSHLNKESFVSSQGLEKSNEEGPSSELSRGVSNLSSNNSGNISQESGKERSVEGTSSIGKSETEPKHHPRRQSITEHMEASTFLFIPPNRYVFHGAEVYPEDWSDEEGNKTPGSPHGESEDGKQEQTMSDHAWHENSTNLGGSYHNSADNRVLSPDSGTEYSRGWGMHQEIDEITDVSSNCDNHTAMNGSQNKCLPAVSQSSEMEVGTTSSDVNQSGPPRNEIKDGPGVMSS</sequence>
<reference evidence="13" key="1">
    <citation type="submission" date="2021-10" db="EMBL/GenBank/DDBJ databases">
        <title>Tropical sea cucumber genome reveals ecological adaptation and Cuvierian tubules defense mechanism.</title>
        <authorList>
            <person name="Chen T."/>
        </authorList>
    </citation>
    <scope>NUCLEOTIDE SEQUENCE</scope>
    <source>
        <strain evidence="13">Nanhai2018</strain>
        <tissue evidence="13">Muscle</tissue>
    </source>
</reference>
<comment type="subcellular location">
    <subcellularLocation>
        <location evidence="2">Nucleus</location>
    </subcellularLocation>
</comment>
<feature type="region of interest" description="Disordered" evidence="11">
    <location>
        <begin position="757"/>
        <end position="827"/>
    </location>
</feature>
<feature type="compositionally biased region" description="Basic and acidic residues" evidence="11">
    <location>
        <begin position="126"/>
        <end position="137"/>
    </location>
</feature>
<feature type="compositionally biased region" description="Polar residues" evidence="11">
    <location>
        <begin position="785"/>
        <end position="809"/>
    </location>
</feature>
<keyword evidence="7 10" id="KW-0862">Zinc</keyword>
<feature type="compositionally biased region" description="Basic and acidic residues" evidence="11">
    <location>
        <begin position="512"/>
        <end position="524"/>
    </location>
</feature>
<evidence type="ECO:0000256" key="7">
    <source>
        <dbReference type="ARBA" id="ARBA00022833"/>
    </source>
</evidence>
<dbReference type="InterPro" id="IPR029035">
    <property type="entry name" value="DHS-like_NAD/FAD-binding_dom"/>
</dbReference>
<evidence type="ECO:0000256" key="3">
    <source>
        <dbReference type="ARBA" id="ARBA00006924"/>
    </source>
</evidence>
<keyword evidence="6 10" id="KW-0479">Metal-binding</keyword>
<comment type="cofactor">
    <cofactor evidence="1">
        <name>Zn(2+)</name>
        <dbReference type="ChEBI" id="CHEBI:29105"/>
    </cofactor>
</comment>
<organism evidence="13 14">
    <name type="scientific">Holothuria leucospilota</name>
    <name type="common">Black long sea cucumber</name>
    <name type="synonym">Mertensiothuria leucospilota</name>
    <dbReference type="NCBI Taxonomy" id="206669"/>
    <lineage>
        <taxon>Eukaryota</taxon>
        <taxon>Metazoa</taxon>
        <taxon>Echinodermata</taxon>
        <taxon>Eleutherozoa</taxon>
        <taxon>Echinozoa</taxon>
        <taxon>Holothuroidea</taxon>
        <taxon>Aspidochirotacea</taxon>
        <taxon>Aspidochirotida</taxon>
        <taxon>Holothuriidae</taxon>
        <taxon>Holothuria</taxon>
    </lineage>
</organism>
<feature type="region of interest" description="Disordered" evidence="11">
    <location>
        <begin position="579"/>
        <end position="632"/>
    </location>
</feature>
<comment type="caution">
    <text evidence="13">The sequence shown here is derived from an EMBL/GenBank/DDBJ whole genome shotgun (WGS) entry which is preliminary data.</text>
</comment>
<dbReference type="Gene3D" id="3.40.50.1220">
    <property type="entry name" value="TPP-binding domain"/>
    <property type="match status" value="1"/>
</dbReference>
<feature type="compositionally biased region" description="Polar residues" evidence="11">
    <location>
        <begin position="533"/>
        <end position="543"/>
    </location>
</feature>
<dbReference type="PANTHER" id="PTHR11085:SF9">
    <property type="entry name" value="NAD-DEPENDENT PROTEIN DEACETYLASE SIRTUIN-1"/>
    <property type="match status" value="1"/>
</dbReference>
<evidence type="ECO:0000259" key="12">
    <source>
        <dbReference type="PROSITE" id="PS50305"/>
    </source>
</evidence>
<dbReference type="GO" id="GO:0046872">
    <property type="term" value="F:metal ion binding"/>
    <property type="evidence" value="ECO:0007669"/>
    <property type="project" value="UniProtKB-KW"/>
</dbReference>
<feature type="binding site" evidence="10">
    <location>
        <position position="393"/>
    </location>
    <ligand>
        <name>Zn(2+)</name>
        <dbReference type="ChEBI" id="CHEBI:29105"/>
    </ligand>
</feature>
<feature type="binding site" evidence="10">
    <location>
        <position position="396"/>
    </location>
    <ligand>
        <name>Zn(2+)</name>
        <dbReference type="ChEBI" id="CHEBI:29105"/>
    </ligand>
</feature>
<dbReference type="InterPro" id="IPR026591">
    <property type="entry name" value="Sirtuin_cat_small_dom_sf"/>
</dbReference>
<feature type="compositionally biased region" description="Polar residues" evidence="11">
    <location>
        <begin position="39"/>
        <end position="68"/>
    </location>
</feature>
<evidence type="ECO:0000256" key="11">
    <source>
        <dbReference type="SAM" id="MobiDB-lite"/>
    </source>
</evidence>
<evidence type="ECO:0000313" key="14">
    <source>
        <dbReference type="Proteomes" id="UP001152320"/>
    </source>
</evidence>
<dbReference type="Pfam" id="PF02146">
    <property type="entry name" value="SIR2"/>
    <property type="match status" value="1"/>
</dbReference>
<proteinExistence type="inferred from homology"/>
<dbReference type="GO" id="GO:0070403">
    <property type="term" value="F:NAD+ binding"/>
    <property type="evidence" value="ECO:0007669"/>
    <property type="project" value="InterPro"/>
</dbReference>
<feature type="compositionally biased region" description="Basic and acidic residues" evidence="11">
    <location>
        <begin position="579"/>
        <end position="613"/>
    </location>
</feature>
<name>A0A9Q0YHX7_HOLLE</name>
<protein>
    <recommendedName>
        <fullName evidence="4">protein acetyllysine N-acetyltransferase</fullName>
        <ecNumber evidence="4">2.3.1.286</ecNumber>
    </recommendedName>
</protein>
<evidence type="ECO:0000256" key="4">
    <source>
        <dbReference type="ARBA" id="ARBA00012928"/>
    </source>
</evidence>
<dbReference type="GO" id="GO:0005654">
    <property type="term" value="C:nucleoplasm"/>
    <property type="evidence" value="ECO:0007669"/>
    <property type="project" value="TreeGrafter"/>
</dbReference>
<dbReference type="AlphaFoldDB" id="A0A9Q0YHX7"/>
<dbReference type="CDD" id="cd01408">
    <property type="entry name" value="SIRT1"/>
    <property type="match status" value="1"/>
</dbReference>
<dbReference type="GO" id="GO:0017136">
    <property type="term" value="F:histone deacetylase activity, NAD-dependent"/>
    <property type="evidence" value="ECO:0007669"/>
    <property type="project" value="TreeGrafter"/>
</dbReference>
<feature type="region of interest" description="Disordered" evidence="11">
    <location>
        <begin position="645"/>
        <end position="741"/>
    </location>
</feature>
<evidence type="ECO:0000313" key="13">
    <source>
        <dbReference type="EMBL" id="KAJ8022434.1"/>
    </source>
</evidence>
<dbReference type="PROSITE" id="PS50305">
    <property type="entry name" value="SIRTUIN"/>
    <property type="match status" value="1"/>
</dbReference>
<evidence type="ECO:0000256" key="5">
    <source>
        <dbReference type="ARBA" id="ARBA00022679"/>
    </source>
</evidence>
<feature type="binding site" evidence="10">
    <location>
        <position position="372"/>
    </location>
    <ligand>
        <name>Zn(2+)</name>
        <dbReference type="ChEBI" id="CHEBI:29105"/>
    </ligand>
</feature>
<keyword evidence="14" id="KW-1185">Reference proteome</keyword>
<feature type="compositionally biased region" description="Low complexity" evidence="11">
    <location>
        <begin position="692"/>
        <end position="703"/>
    </location>
</feature>
<dbReference type="GO" id="GO:0003714">
    <property type="term" value="F:transcription corepressor activity"/>
    <property type="evidence" value="ECO:0007669"/>
    <property type="project" value="TreeGrafter"/>
</dbReference>
<dbReference type="GO" id="GO:0005637">
    <property type="term" value="C:nuclear inner membrane"/>
    <property type="evidence" value="ECO:0007669"/>
    <property type="project" value="TreeGrafter"/>
</dbReference>
<dbReference type="GO" id="GO:0033553">
    <property type="term" value="C:rDNA heterochromatin"/>
    <property type="evidence" value="ECO:0007669"/>
    <property type="project" value="TreeGrafter"/>
</dbReference>
<keyword evidence="5" id="KW-0808">Transferase</keyword>
<feature type="region of interest" description="Disordered" evidence="11">
    <location>
        <begin position="512"/>
        <end position="567"/>
    </location>
</feature>
<dbReference type="SUPFAM" id="SSF52467">
    <property type="entry name" value="DHS-like NAD/FAD-binding domain"/>
    <property type="match status" value="1"/>
</dbReference>
<evidence type="ECO:0000256" key="6">
    <source>
        <dbReference type="ARBA" id="ARBA00022723"/>
    </source>
</evidence>
<feature type="active site" description="Proton acceptor" evidence="10">
    <location>
        <position position="361"/>
    </location>
</feature>
<dbReference type="InterPro" id="IPR003000">
    <property type="entry name" value="Sirtuin"/>
</dbReference>
<dbReference type="OrthoDB" id="424302at2759"/>